<dbReference type="AlphaFoldDB" id="A0A8S9GSH9"/>
<dbReference type="Proteomes" id="UP000712281">
    <property type="component" value="Unassembled WGS sequence"/>
</dbReference>
<accession>A0A8S9GSH9</accession>
<comment type="caution">
    <text evidence="1">The sequence shown here is derived from an EMBL/GenBank/DDBJ whole genome shotgun (WGS) entry which is preliminary data.</text>
</comment>
<dbReference type="EMBL" id="QGKY02001925">
    <property type="protein sequence ID" value="KAF2547674.1"/>
    <property type="molecule type" value="Genomic_DNA"/>
</dbReference>
<sequence>MIIITILGSGSPSIKRPDGEALFHSQGDCHASHRVFTGSPLSVNDDIRHQLEPRWSILMHNKVLSVGFLQDVVDPMVYVMKVENTPLDSYVDLCVSLVTFIFSIPCTCILLNQGSFKIINHHAFFKWSYQKETYSQEMQLPFQGLKVLHQSEVHIRTWSVSPSLNKGNKQSSSSIAKPSRAWINLSDPRSFKTMGWYGQILHQKQATPGKPSS</sequence>
<proteinExistence type="predicted"/>
<gene>
    <name evidence="2" type="ORF">F2Q68_00015878</name>
    <name evidence="1" type="ORF">F2Q70_00022075</name>
</gene>
<reference evidence="1" key="1">
    <citation type="submission" date="2019-12" db="EMBL/GenBank/DDBJ databases">
        <title>Genome sequencing and annotation of Brassica cretica.</title>
        <authorList>
            <person name="Studholme D.J."/>
            <person name="Sarris P.F."/>
        </authorList>
    </citation>
    <scope>NUCLEOTIDE SEQUENCE</scope>
    <source>
        <strain evidence="2">PFS-001/15</strain>
        <strain evidence="1">PFS-102/07</strain>
        <tissue evidence="1">Leaf</tissue>
    </source>
</reference>
<protein>
    <submittedName>
        <fullName evidence="1">Uncharacterized protein</fullName>
    </submittedName>
</protein>
<dbReference type="EMBL" id="QGKW02001940">
    <property type="protein sequence ID" value="KAF2556480.1"/>
    <property type="molecule type" value="Genomic_DNA"/>
</dbReference>
<name>A0A8S9GSH9_BRACR</name>
<dbReference type="OrthoDB" id="10386230at2759"/>
<organism evidence="1">
    <name type="scientific">Brassica cretica</name>
    <name type="common">Mustard</name>
    <dbReference type="NCBI Taxonomy" id="69181"/>
    <lineage>
        <taxon>Eukaryota</taxon>
        <taxon>Viridiplantae</taxon>
        <taxon>Streptophyta</taxon>
        <taxon>Embryophyta</taxon>
        <taxon>Tracheophyta</taxon>
        <taxon>Spermatophyta</taxon>
        <taxon>Magnoliopsida</taxon>
        <taxon>eudicotyledons</taxon>
        <taxon>Gunneridae</taxon>
        <taxon>Pentapetalae</taxon>
        <taxon>rosids</taxon>
        <taxon>malvids</taxon>
        <taxon>Brassicales</taxon>
        <taxon>Brassicaceae</taxon>
        <taxon>Brassiceae</taxon>
        <taxon>Brassica</taxon>
    </lineage>
</organism>
<evidence type="ECO:0000313" key="1">
    <source>
        <dbReference type="EMBL" id="KAF2547674.1"/>
    </source>
</evidence>
<evidence type="ECO:0000313" key="2">
    <source>
        <dbReference type="EMBL" id="KAF2556480.1"/>
    </source>
</evidence>